<reference evidence="1 2" key="1">
    <citation type="submission" date="2016-12" db="EMBL/GenBank/DDBJ databases">
        <title>Comparison of Traditional DNA-DNA Hybridization with In Silico Genomic Analysis.</title>
        <authorList>
            <person name="Nicholson A.C."/>
            <person name="Humrighouse B.W."/>
            <person name="Graziano J."/>
            <person name="Lasker B."/>
            <person name="Whitney A.M."/>
            <person name="Mcquiston J.R."/>
        </authorList>
    </citation>
    <scope>NUCLEOTIDE SEQUENCE [LARGE SCALE GENOMIC DNA]</scope>
    <source>
        <strain evidence="1 2">H2240</strain>
    </source>
</reference>
<dbReference type="Proteomes" id="UP000196878">
    <property type="component" value="Unassembled WGS sequence"/>
</dbReference>
<gene>
    <name evidence="1" type="ORF">CDV49_18110</name>
</gene>
<name>A0A212A751_9RHOB</name>
<dbReference type="AlphaFoldDB" id="A0A212A751"/>
<sequence length="77" mass="8899">MMKIVRRVLNGCGRAVIAVLDVIFFYRPGQKPTDLDAYDWPEPVSPHEAHKAFAAKMQVNTEERKRRAVRDGERFGR</sequence>
<accession>A0A212A751</accession>
<organism evidence="1 2">
    <name type="scientific">Haematobacter genomosp. 1</name>
    <dbReference type="NCBI Taxonomy" id="366618"/>
    <lineage>
        <taxon>Bacteria</taxon>
        <taxon>Pseudomonadati</taxon>
        <taxon>Pseudomonadota</taxon>
        <taxon>Alphaproteobacteria</taxon>
        <taxon>Rhodobacterales</taxon>
        <taxon>Paracoccaceae</taxon>
        <taxon>Haematobacter</taxon>
    </lineage>
</organism>
<proteinExistence type="predicted"/>
<comment type="caution">
    <text evidence="1">The sequence shown here is derived from an EMBL/GenBank/DDBJ whole genome shotgun (WGS) entry which is preliminary data.</text>
</comment>
<evidence type="ECO:0000313" key="1">
    <source>
        <dbReference type="EMBL" id="OWJ75036.1"/>
    </source>
</evidence>
<dbReference type="EMBL" id="NIPW01000046">
    <property type="protein sequence ID" value="OWJ75036.1"/>
    <property type="molecule type" value="Genomic_DNA"/>
</dbReference>
<evidence type="ECO:0000313" key="2">
    <source>
        <dbReference type="Proteomes" id="UP000196878"/>
    </source>
</evidence>
<keyword evidence="2" id="KW-1185">Reference proteome</keyword>
<protein>
    <submittedName>
        <fullName evidence="1">Uncharacterized protein</fullName>
    </submittedName>
</protein>